<organism evidence="2">
    <name type="scientific">bioreactor metagenome</name>
    <dbReference type="NCBI Taxonomy" id="1076179"/>
    <lineage>
        <taxon>unclassified sequences</taxon>
        <taxon>metagenomes</taxon>
        <taxon>ecological metagenomes</taxon>
    </lineage>
</organism>
<reference evidence="2" key="1">
    <citation type="submission" date="2019-08" db="EMBL/GenBank/DDBJ databases">
        <authorList>
            <person name="Kucharzyk K."/>
            <person name="Murdoch R.W."/>
            <person name="Higgins S."/>
            <person name="Loffler F."/>
        </authorList>
    </citation>
    <scope>NUCLEOTIDE SEQUENCE</scope>
</reference>
<feature type="compositionally biased region" description="Polar residues" evidence="1">
    <location>
        <begin position="143"/>
        <end position="159"/>
    </location>
</feature>
<name>A0A645JG14_9ZZZZ</name>
<sequence length="159" mass="16887">MALRRGVSSSPMRAKARNWSSRPSISFMCRPICANSAGSSLASEISSARRSLVSGVRRSCETPASITARSRSRAARSSASWLKLAATVAISCGPSSARRGGRSPLPMTWAASTRRASGRLMRREMPTAPKIASSVAAADRPRNSQGATGSNWPPRRVTQ</sequence>
<dbReference type="AlphaFoldDB" id="A0A645JG14"/>
<evidence type="ECO:0000256" key="1">
    <source>
        <dbReference type="SAM" id="MobiDB-lite"/>
    </source>
</evidence>
<proteinExistence type="predicted"/>
<accession>A0A645JG14</accession>
<feature type="region of interest" description="Disordered" evidence="1">
    <location>
        <begin position="93"/>
        <end position="159"/>
    </location>
</feature>
<dbReference type="EMBL" id="VSSQ01138452">
    <property type="protein sequence ID" value="MPN61609.1"/>
    <property type="molecule type" value="Genomic_DNA"/>
</dbReference>
<gene>
    <name evidence="2" type="ORF">SDC9_209347</name>
</gene>
<comment type="caution">
    <text evidence="2">The sequence shown here is derived from an EMBL/GenBank/DDBJ whole genome shotgun (WGS) entry which is preliminary data.</text>
</comment>
<protein>
    <submittedName>
        <fullName evidence="2">Uncharacterized protein</fullName>
    </submittedName>
</protein>
<evidence type="ECO:0000313" key="2">
    <source>
        <dbReference type="EMBL" id="MPN61609.1"/>
    </source>
</evidence>